<feature type="chain" id="PRO_5007844782" evidence="1">
    <location>
        <begin position="28"/>
        <end position="140"/>
    </location>
</feature>
<keyword evidence="3" id="KW-1185">Reference proteome</keyword>
<evidence type="ECO:0000313" key="3">
    <source>
        <dbReference type="Proteomes" id="UP000076567"/>
    </source>
</evidence>
<proteinExistence type="predicted"/>
<feature type="signal peptide" evidence="1">
    <location>
        <begin position="1"/>
        <end position="27"/>
    </location>
</feature>
<sequence length="140" mass="15231">MKKALLLLSITLTFVLTFGMNPQPASAEYYKYVCYEGSECNAVNLYSFGTPISGYSSPIWASSGTTMHYGFTTSSDSVFHVGIRIVDANGTGVTSWRYAPQYGGDNFGFVGAPKTGYYRLQFSCGDTTSGRCKGNGSIWR</sequence>
<evidence type="ECO:0000256" key="1">
    <source>
        <dbReference type="SAM" id="SignalP"/>
    </source>
</evidence>
<evidence type="ECO:0000313" key="2">
    <source>
        <dbReference type="EMBL" id="KZE63286.1"/>
    </source>
</evidence>
<keyword evidence="1" id="KW-0732">Signal</keyword>
<dbReference type="AlphaFoldDB" id="A0A163PBC7"/>
<dbReference type="Proteomes" id="UP000076567">
    <property type="component" value="Unassembled WGS sequence"/>
</dbReference>
<gene>
    <name evidence="2" type="ORF">AWM68_15955</name>
</gene>
<reference evidence="3" key="1">
    <citation type="submission" date="2016-01" db="EMBL/GenBank/DDBJ databases">
        <title>Draft genome of Chromobacterium sp. F49.</title>
        <authorList>
            <person name="Hong K.W."/>
        </authorList>
    </citation>
    <scope>NUCLEOTIDE SEQUENCE [LARGE SCALE GENOMIC DNA]</scope>
    <source>
        <strain evidence="3">P7IIIA</strain>
    </source>
</reference>
<dbReference type="EMBL" id="LRFC01000041">
    <property type="protein sequence ID" value="KZE63286.1"/>
    <property type="molecule type" value="Genomic_DNA"/>
</dbReference>
<protein>
    <submittedName>
        <fullName evidence="2">Uncharacterized protein</fullName>
    </submittedName>
</protein>
<dbReference type="RefSeq" id="WP_066246068.1">
    <property type="nucleotide sequence ID" value="NZ_LRFC01000041.1"/>
</dbReference>
<accession>A0A163PBC7</accession>
<comment type="caution">
    <text evidence="2">The sequence shown here is derived from an EMBL/GenBank/DDBJ whole genome shotgun (WGS) entry which is preliminary data.</text>
</comment>
<organism evidence="2 3">
    <name type="scientific">Fictibacillus phosphorivorans</name>
    <dbReference type="NCBI Taxonomy" id="1221500"/>
    <lineage>
        <taxon>Bacteria</taxon>
        <taxon>Bacillati</taxon>
        <taxon>Bacillota</taxon>
        <taxon>Bacilli</taxon>
        <taxon>Bacillales</taxon>
        <taxon>Fictibacillaceae</taxon>
        <taxon>Fictibacillus</taxon>
    </lineage>
</organism>
<name>A0A163PBC7_9BACL</name>